<dbReference type="SUPFAM" id="SSF52540">
    <property type="entry name" value="P-loop containing nucleoside triphosphate hydrolases"/>
    <property type="match status" value="1"/>
</dbReference>
<evidence type="ECO:0000313" key="1">
    <source>
        <dbReference type="EMBL" id="APO82417.1"/>
    </source>
</evidence>
<sequence length="671" mass="75376">MGAGSPAKRPAQAIHNPAFHSENCYRAALIPPEVPMFYLPLPSDQADRLASEPTTDFFTTASVLDAAAVLFVQNLPRQPATASADAQERRFAEIVRIANEVESAAPGRFQGQVAQHFDREAFAMGLGMLGENGIALLSTEVEYQADELLDAEGQWNFQFADSYRQRATPLHPVYLPSLASDLMLSDQQNRLLREFLSGIDESVAVQGFAGTGKTFLIHQFARLLEPQRTLLLALTEGQLRALQARVKDAAAYTALTFGQLADELLNRDLTSNGWRLRDPYRTKLSWRPQDAQVVRWLAIPDIGPLAARDVVALCIRAVRTFCHSADTQLQLHHLPWAGPGITPLDQEVLLEKARLYWQELIRPSAREIQLPVRDYHRVKLLSLTGHVIDSRYTHVIVDEAHELSAPMLAVLDRSPQSIIALGDELQNLNGLSAHHGGFIRQRYIDHSLRAGPAMDNVLNPLIQAHPAAIQAAFSGSAEHYTRVSFFDAVTVPEQPTALIVDDEWGLFGWFQRLTHQGVPFVLLKSARKDFELFVEDCIELYRHGTRPRHPMLFRYASWQALEQDKGDDKAFVAVANMLRKGYTPEHFARAKSRYRWDKAPKLFLGRVRDVKNMEFARVMVSPELMVVPQVAGNRNERARMLAGLYTACSRARHELIVPGGMLDWVKDQVRD</sequence>
<reference evidence="1 2" key="1">
    <citation type="submission" date="2016-12" db="EMBL/GenBank/DDBJ databases">
        <title>Draft Genome Sequence of Mercury Resistant Pseudomonas DRA525.</title>
        <authorList>
            <person name="Drace K.M."/>
        </authorList>
    </citation>
    <scope>NUCLEOTIDE SEQUENCE [LARGE SCALE GENOMIC DNA]</scope>
    <source>
        <strain evidence="1 2">DRA525</strain>
    </source>
</reference>
<dbReference type="InterPro" id="IPR027417">
    <property type="entry name" value="P-loop_NTPase"/>
</dbReference>
<organism evidence="1 2">
    <name type="scientific">Pseudomonas putida</name>
    <name type="common">Arthrobacter siderocapsulatus</name>
    <dbReference type="NCBI Taxonomy" id="303"/>
    <lineage>
        <taxon>Bacteria</taxon>
        <taxon>Pseudomonadati</taxon>
        <taxon>Pseudomonadota</taxon>
        <taxon>Gammaproteobacteria</taxon>
        <taxon>Pseudomonadales</taxon>
        <taxon>Pseudomonadaceae</taxon>
        <taxon>Pseudomonas</taxon>
    </lineage>
</organism>
<dbReference type="AlphaFoldDB" id="A0A1L5PQI5"/>
<dbReference type="Proteomes" id="UP000185146">
    <property type="component" value="Chromosome"/>
</dbReference>
<gene>
    <name evidence="1" type="ORF">BL240_13525</name>
</gene>
<evidence type="ECO:0000313" key="2">
    <source>
        <dbReference type="Proteomes" id="UP000185146"/>
    </source>
</evidence>
<protein>
    <submittedName>
        <fullName evidence="1">Uncharacterized protein</fullName>
    </submittedName>
</protein>
<name>A0A1L5PQI5_PSEPU</name>
<dbReference type="Gene3D" id="3.40.50.300">
    <property type="entry name" value="P-loop containing nucleotide triphosphate hydrolases"/>
    <property type="match status" value="1"/>
</dbReference>
<dbReference type="EMBL" id="CP018743">
    <property type="protein sequence ID" value="APO82417.1"/>
    <property type="molecule type" value="Genomic_DNA"/>
</dbReference>
<proteinExistence type="predicted"/>
<accession>A0A1L5PQI5</accession>